<dbReference type="RefSeq" id="WP_168629316.1">
    <property type="nucleotide sequence ID" value="NZ_BONL01000033.1"/>
</dbReference>
<dbReference type="Proteomes" id="UP000581206">
    <property type="component" value="Unassembled WGS sequence"/>
</dbReference>
<dbReference type="SUPFAM" id="SSF56563">
    <property type="entry name" value="Major capsid protein gp5"/>
    <property type="match status" value="1"/>
</dbReference>
<dbReference type="NCBIfam" id="TIGR01554">
    <property type="entry name" value="major_cap_HK97"/>
    <property type="match status" value="1"/>
</dbReference>
<dbReference type="Gene3D" id="3.30.2320.10">
    <property type="entry name" value="hypothetical protein PF0899 domain"/>
    <property type="match status" value="1"/>
</dbReference>
<sequence length="302" mass="31731">MAGIDVNRTTAGVRLDPETSAEIWSKAEYASAAMQLATPIPLPGSGVTVDIITGEPEAEWVAETDEKPVSRPTLGSKLMTPYTLAVIVPFSNQFRRDKRRLYTELVRKLPQALAKKFDQTVFGDVAAPGANFDKLSGATAVGIAGNTYKGLVAADQAIATGGGTLNGWAISPQGRGLLLGSVDGFGRPLFIPNPNDTAQVASLLGAPVFQSPGVYLAGSPNQLGFAGDWSSAAWGSVEGVSVSISDQASLVDGTVEIAEGVTIPNVINLWQRNMFAVRAEVEIGFRVRDIAHFAKLTSATQS</sequence>
<comment type="subcellular location">
    <subcellularLocation>
        <location evidence="1">Virion</location>
    </subcellularLocation>
</comment>
<feature type="domain" description="Phage capsid-like C-terminal" evidence="2">
    <location>
        <begin position="12"/>
        <end position="297"/>
    </location>
</feature>
<dbReference type="Gene3D" id="3.30.2400.10">
    <property type="entry name" value="Major capsid protein gp5"/>
    <property type="match status" value="1"/>
</dbReference>
<reference evidence="3 4" key="1">
    <citation type="submission" date="2020-04" db="EMBL/GenBank/DDBJ databases">
        <title>MicrobeNet Type strains.</title>
        <authorList>
            <person name="Nicholson A.C."/>
        </authorList>
    </citation>
    <scope>NUCLEOTIDE SEQUENCE [LARGE SCALE GENOMIC DNA]</scope>
    <source>
        <strain evidence="3 4">ATCC BAA-788</strain>
    </source>
</reference>
<protein>
    <submittedName>
        <fullName evidence="3">Phage major capsid protein</fullName>
    </submittedName>
</protein>
<keyword evidence="4" id="KW-1185">Reference proteome</keyword>
<dbReference type="EMBL" id="JAAXOX010000002">
    <property type="protein sequence ID" value="NKY22214.1"/>
    <property type="molecule type" value="Genomic_DNA"/>
</dbReference>
<evidence type="ECO:0000259" key="2">
    <source>
        <dbReference type="Pfam" id="PF05065"/>
    </source>
</evidence>
<dbReference type="InterPro" id="IPR024455">
    <property type="entry name" value="Phage_capsid"/>
</dbReference>
<dbReference type="InterPro" id="IPR054612">
    <property type="entry name" value="Phage_capsid-like_C"/>
</dbReference>
<organism evidence="3 4">
    <name type="scientific">Cellulomonas denverensis</name>
    <dbReference type="NCBI Taxonomy" id="264297"/>
    <lineage>
        <taxon>Bacteria</taxon>
        <taxon>Bacillati</taxon>
        <taxon>Actinomycetota</taxon>
        <taxon>Actinomycetes</taxon>
        <taxon>Micrococcales</taxon>
        <taxon>Cellulomonadaceae</taxon>
        <taxon>Cellulomonas</taxon>
    </lineage>
</organism>
<evidence type="ECO:0000313" key="4">
    <source>
        <dbReference type="Proteomes" id="UP000581206"/>
    </source>
</evidence>
<name>A0A7X6KTZ1_9CELL</name>
<evidence type="ECO:0000256" key="1">
    <source>
        <dbReference type="ARBA" id="ARBA00004328"/>
    </source>
</evidence>
<comment type="caution">
    <text evidence="3">The sequence shown here is derived from an EMBL/GenBank/DDBJ whole genome shotgun (WGS) entry which is preliminary data.</text>
</comment>
<gene>
    <name evidence="3" type="ORF">HGA03_05985</name>
</gene>
<dbReference type="AlphaFoldDB" id="A0A7X6KTZ1"/>
<evidence type="ECO:0000313" key="3">
    <source>
        <dbReference type="EMBL" id="NKY22214.1"/>
    </source>
</evidence>
<accession>A0A7X6KTZ1</accession>
<proteinExistence type="predicted"/>
<dbReference type="Pfam" id="PF05065">
    <property type="entry name" value="Phage_capsid"/>
    <property type="match status" value="1"/>
</dbReference>